<protein>
    <submittedName>
        <fullName evidence="1">Uncharacterized protein</fullName>
    </submittedName>
</protein>
<keyword evidence="2" id="KW-1185">Reference proteome</keyword>
<reference evidence="1" key="1">
    <citation type="submission" date="2023-10" db="EMBL/GenBank/DDBJ databases">
        <authorList>
            <person name="Chen Y."/>
            <person name="Shah S."/>
            <person name="Dougan E. K."/>
            <person name="Thang M."/>
            <person name="Chan C."/>
        </authorList>
    </citation>
    <scope>NUCLEOTIDE SEQUENCE [LARGE SCALE GENOMIC DNA]</scope>
</reference>
<dbReference type="EMBL" id="CAUYUJ010019000">
    <property type="protein sequence ID" value="CAK0887939.1"/>
    <property type="molecule type" value="Genomic_DNA"/>
</dbReference>
<evidence type="ECO:0000313" key="1">
    <source>
        <dbReference type="EMBL" id="CAK0887939.1"/>
    </source>
</evidence>
<gene>
    <name evidence="1" type="ORF">PCOR1329_LOCUS68838</name>
</gene>
<accession>A0ABN9WS47</accession>
<evidence type="ECO:0000313" key="2">
    <source>
        <dbReference type="Proteomes" id="UP001189429"/>
    </source>
</evidence>
<name>A0ABN9WS47_9DINO</name>
<sequence length="155" mass="16582">IRASAEQTKELSRWCSENGFTDIGESFVVARQFCLRYGEVLPLGSDTAPVSISVTVEGRSVVDITFMNRKCYSEAVVVTRRCICDLQRKVLCGVCRVVARYKLRAKLASGAAASASTDTAPQAEAGNNVIFPGMTYAMSLAVLKLAAQGCGFADA</sequence>
<comment type="caution">
    <text evidence="1">The sequence shown here is derived from an EMBL/GenBank/DDBJ whole genome shotgun (WGS) entry which is preliminary data.</text>
</comment>
<feature type="non-terminal residue" evidence="1">
    <location>
        <position position="1"/>
    </location>
</feature>
<dbReference type="Proteomes" id="UP001189429">
    <property type="component" value="Unassembled WGS sequence"/>
</dbReference>
<organism evidence="1 2">
    <name type="scientific">Prorocentrum cordatum</name>
    <dbReference type="NCBI Taxonomy" id="2364126"/>
    <lineage>
        <taxon>Eukaryota</taxon>
        <taxon>Sar</taxon>
        <taxon>Alveolata</taxon>
        <taxon>Dinophyceae</taxon>
        <taxon>Prorocentrales</taxon>
        <taxon>Prorocentraceae</taxon>
        <taxon>Prorocentrum</taxon>
    </lineage>
</organism>
<feature type="non-terminal residue" evidence="1">
    <location>
        <position position="155"/>
    </location>
</feature>
<proteinExistence type="predicted"/>